<gene>
    <name evidence="1" type="ORF">HPB49_001888</name>
</gene>
<name>A0ACB8CJ12_DERSI</name>
<sequence length="318" mass="35270">MSSGEEAAVAPFHGTFTKDILYELHRRQPHRFHFMTKFNAKSASWKDFELVVLDGELRDFARCVHCKNFVSYSSKKGTGSMLRHRCHAKESYFTAEEHNRFREMELFMRTTPQPLPMLGGLSSQFLPRIKVELPEPPESPLRRLNTDCGVGSLSNNCDDSPLDVRIHPRSPNGSASNGGRCARGSATVGGAPMVDNGEVEEIVASVELADDSTGGDVLEDRNNCTPTGAAAGAARMPYAAAARAVAERQLVELQRLHAEEEHKLKVELLKKQHMVADLQRKYWRMKVKALAQKASSAPSSYHACENKSVEEDESDSPD</sequence>
<protein>
    <submittedName>
        <fullName evidence="1">Uncharacterized protein</fullName>
    </submittedName>
</protein>
<reference evidence="1" key="1">
    <citation type="submission" date="2020-05" db="EMBL/GenBank/DDBJ databases">
        <title>Large-scale comparative analyses of tick genomes elucidate their genetic diversity and vector capacities.</title>
        <authorList>
            <person name="Jia N."/>
            <person name="Wang J."/>
            <person name="Shi W."/>
            <person name="Du L."/>
            <person name="Sun Y."/>
            <person name="Zhan W."/>
            <person name="Jiang J."/>
            <person name="Wang Q."/>
            <person name="Zhang B."/>
            <person name="Ji P."/>
            <person name="Sakyi L.B."/>
            <person name="Cui X."/>
            <person name="Yuan T."/>
            <person name="Jiang B."/>
            <person name="Yang W."/>
            <person name="Lam T.T.-Y."/>
            <person name="Chang Q."/>
            <person name="Ding S."/>
            <person name="Wang X."/>
            <person name="Zhu J."/>
            <person name="Ruan X."/>
            <person name="Zhao L."/>
            <person name="Wei J."/>
            <person name="Que T."/>
            <person name="Du C."/>
            <person name="Cheng J."/>
            <person name="Dai P."/>
            <person name="Han X."/>
            <person name="Huang E."/>
            <person name="Gao Y."/>
            <person name="Liu J."/>
            <person name="Shao H."/>
            <person name="Ye R."/>
            <person name="Li L."/>
            <person name="Wei W."/>
            <person name="Wang X."/>
            <person name="Wang C."/>
            <person name="Yang T."/>
            <person name="Huo Q."/>
            <person name="Li W."/>
            <person name="Guo W."/>
            <person name="Chen H."/>
            <person name="Zhou L."/>
            <person name="Ni X."/>
            <person name="Tian J."/>
            <person name="Zhou Y."/>
            <person name="Sheng Y."/>
            <person name="Liu T."/>
            <person name="Pan Y."/>
            <person name="Xia L."/>
            <person name="Li J."/>
            <person name="Zhao F."/>
            <person name="Cao W."/>
        </authorList>
    </citation>
    <scope>NUCLEOTIDE SEQUENCE</scope>
    <source>
        <strain evidence="1">Dsil-2018</strain>
    </source>
</reference>
<comment type="caution">
    <text evidence="1">The sequence shown here is derived from an EMBL/GenBank/DDBJ whole genome shotgun (WGS) entry which is preliminary data.</text>
</comment>
<accession>A0ACB8CJ12</accession>
<dbReference type="Proteomes" id="UP000821865">
    <property type="component" value="Chromosome 6"/>
</dbReference>
<evidence type="ECO:0000313" key="2">
    <source>
        <dbReference type="Proteomes" id="UP000821865"/>
    </source>
</evidence>
<proteinExistence type="predicted"/>
<evidence type="ECO:0000313" key="1">
    <source>
        <dbReference type="EMBL" id="KAH7944923.1"/>
    </source>
</evidence>
<organism evidence="1 2">
    <name type="scientific">Dermacentor silvarum</name>
    <name type="common">Tick</name>
    <dbReference type="NCBI Taxonomy" id="543639"/>
    <lineage>
        <taxon>Eukaryota</taxon>
        <taxon>Metazoa</taxon>
        <taxon>Ecdysozoa</taxon>
        <taxon>Arthropoda</taxon>
        <taxon>Chelicerata</taxon>
        <taxon>Arachnida</taxon>
        <taxon>Acari</taxon>
        <taxon>Parasitiformes</taxon>
        <taxon>Ixodida</taxon>
        <taxon>Ixodoidea</taxon>
        <taxon>Ixodidae</taxon>
        <taxon>Rhipicephalinae</taxon>
        <taxon>Dermacentor</taxon>
    </lineage>
</organism>
<dbReference type="EMBL" id="CM023475">
    <property type="protein sequence ID" value="KAH7944923.1"/>
    <property type="molecule type" value="Genomic_DNA"/>
</dbReference>
<keyword evidence="2" id="KW-1185">Reference proteome</keyword>